<feature type="domain" description="Septum formation inhibitor MinC N-terminal" evidence="9">
    <location>
        <begin position="5"/>
        <end position="71"/>
    </location>
</feature>
<gene>
    <name evidence="7" type="primary">minC</name>
    <name evidence="10" type="ORF">H9981_04330</name>
</gene>
<dbReference type="GO" id="GO:0000902">
    <property type="term" value="P:cell morphogenesis"/>
    <property type="evidence" value="ECO:0007669"/>
    <property type="project" value="InterPro"/>
</dbReference>
<dbReference type="SUPFAM" id="SSF63848">
    <property type="entry name" value="Cell-division inhibitor MinC, C-terminal domain"/>
    <property type="match status" value="1"/>
</dbReference>
<evidence type="ECO:0000256" key="7">
    <source>
        <dbReference type="HAMAP-Rule" id="MF_00267"/>
    </source>
</evidence>
<accession>A0A9D1VWM1</accession>
<dbReference type="AlphaFoldDB" id="A0A9D1VWM1"/>
<dbReference type="Proteomes" id="UP000824243">
    <property type="component" value="Unassembled WGS sequence"/>
</dbReference>
<evidence type="ECO:0000256" key="4">
    <source>
        <dbReference type="ARBA" id="ARBA00023306"/>
    </source>
</evidence>
<dbReference type="Pfam" id="PF05209">
    <property type="entry name" value="MinC_N"/>
    <property type="match status" value="1"/>
</dbReference>
<reference evidence="10" key="1">
    <citation type="journal article" date="2021" name="PeerJ">
        <title>Extensive microbial diversity within the chicken gut microbiome revealed by metagenomics and culture.</title>
        <authorList>
            <person name="Gilroy R."/>
            <person name="Ravi A."/>
            <person name="Getino M."/>
            <person name="Pursley I."/>
            <person name="Horton D.L."/>
            <person name="Alikhan N.F."/>
            <person name="Baker D."/>
            <person name="Gharbi K."/>
            <person name="Hall N."/>
            <person name="Watson M."/>
            <person name="Adriaenssens E.M."/>
            <person name="Foster-Nyarko E."/>
            <person name="Jarju S."/>
            <person name="Secka A."/>
            <person name="Antonio M."/>
            <person name="Oren A."/>
            <person name="Chaudhuri R.R."/>
            <person name="La Ragione R."/>
            <person name="Hildebrand F."/>
            <person name="Pallen M.J."/>
        </authorList>
    </citation>
    <scope>NUCLEOTIDE SEQUENCE</scope>
    <source>
        <strain evidence="10">ChiSjej5B23-15282</strain>
    </source>
</reference>
<name>A0A9D1VWM1_9FIRM</name>
<dbReference type="Gene3D" id="3.30.160.540">
    <property type="match status" value="1"/>
</dbReference>
<evidence type="ECO:0000256" key="2">
    <source>
        <dbReference type="ARBA" id="ARBA00022618"/>
    </source>
</evidence>
<evidence type="ECO:0000313" key="11">
    <source>
        <dbReference type="Proteomes" id="UP000824243"/>
    </source>
</evidence>
<reference evidence="10" key="2">
    <citation type="submission" date="2021-04" db="EMBL/GenBank/DDBJ databases">
        <authorList>
            <person name="Gilroy R."/>
        </authorList>
    </citation>
    <scope>NUCLEOTIDE SEQUENCE</scope>
    <source>
        <strain evidence="10">ChiSjej5B23-15282</strain>
    </source>
</reference>
<dbReference type="InterPro" id="IPR016098">
    <property type="entry name" value="CAP/MinC_C"/>
</dbReference>
<dbReference type="Pfam" id="PF03775">
    <property type="entry name" value="MinC_C"/>
    <property type="match status" value="1"/>
</dbReference>
<keyword evidence="2 7" id="KW-0132">Cell division</keyword>
<dbReference type="GO" id="GO:0000917">
    <property type="term" value="P:division septum assembly"/>
    <property type="evidence" value="ECO:0007669"/>
    <property type="project" value="UniProtKB-KW"/>
</dbReference>
<comment type="function">
    <text evidence="5 7">Cell division inhibitor that blocks the formation of polar Z ring septums. Rapidly oscillates between the poles of the cell to destabilize FtsZ filaments that have formed before they mature into polar Z rings. Prevents FtsZ polymerization.</text>
</comment>
<dbReference type="GO" id="GO:0051302">
    <property type="term" value="P:regulation of cell division"/>
    <property type="evidence" value="ECO:0007669"/>
    <property type="project" value="InterPro"/>
</dbReference>
<dbReference type="GO" id="GO:1901891">
    <property type="term" value="P:regulation of cell septum assembly"/>
    <property type="evidence" value="ECO:0007669"/>
    <property type="project" value="InterPro"/>
</dbReference>
<protein>
    <recommendedName>
        <fullName evidence="7">Probable septum site-determining protein MinC</fullName>
    </recommendedName>
</protein>
<dbReference type="InterPro" id="IPR013033">
    <property type="entry name" value="MinC"/>
</dbReference>
<comment type="caution">
    <text evidence="10">The sequence shown here is derived from an EMBL/GenBank/DDBJ whole genome shotgun (WGS) entry which is preliminary data.</text>
</comment>
<feature type="domain" description="Septum formation inhibitor MinC C-terminal" evidence="8">
    <location>
        <begin position="111"/>
        <end position="207"/>
    </location>
</feature>
<dbReference type="InterPro" id="IPR005526">
    <property type="entry name" value="Septum_form_inhib_MinC_C"/>
</dbReference>
<dbReference type="PANTHER" id="PTHR34108:SF1">
    <property type="entry name" value="SEPTUM SITE-DETERMINING PROTEIN MINC"/>
    <property type="match status" value="1"/>
</dbReference>
<sequence length="214" mass="23616">MGRLVTIRSSRYGLDIELDPEADFDVLLRTLSDKFKASARFFKDARMALSFSGRTLTRTEEDAVLEIINDNTQIDILCVVEQNDKNEPMYRSIVEHALTDMSKKDGQFYRGTLGKREILESDSSVVILGDVEPGARVVARGSVVIVGALYGSVRAGAAGDRDAFVVALSMQPKQLCIGDIEARRQLIYQESLSIKGPKIAVVDGSRIYLDPLVD</sequence>
<dbReference type="InterPro" id="IPR036145">
    <property type="entry name" value="MinC_C_sf"/>
</dbReference>
<dbReference type="EMBL" id="DXFA01000081">
    <property type="protein sequence ID" value="HIX48226.1"/>
    <property type="molecule type" value="Genomic_DNA"/>
</dbReference>
<evidence type="ECO:0000256" key="5">
    <source>
        <dbReference type="ARBA" id="ARBA00025606"/>
    </source>
</evidence>
<evidence type="ECO:0000259" key="8">
    <source>
        <dbReference type="Pfam" id="PF03775"/>
    </source>
</evidence>
<comment type="subunit">
    <text evidence="6 7">Interacts with MinD and FtsZ.</text>
</comment>
<keyword evidence="4 7" id="KW-0131">Cell cycle</keyword>
<evidence type="ECO:0000313" key="10">
    <source>
        <dbReference type="EMBL" id="HIX48226.1"/>
    </source>
</evidence>
<keyword evidence="3 7" id="KW-0717">Septation</keyword>
<evidence type="ECO:0000256" key="6">
    <source>
        <dbReference type="ARBA" id="ARBA00046874"/>
    </source>
</evidence>
<proteinExistence type="inferred from homology"/>
<evidence type="ECO:0000256" key="3">
    <source>
        <dbReference type="ARBA" id="ARBA00023210"/>
    </source>
</evidence>
<dbReference type="PANTHER" id="PTHR34108">
    <property type="entry name" value="SEPTUM SITE-DETERMINING PROTEIN MINC"/>
    <property type="match status" value="1"/>
</dbReference>
<comment type="similarity">
    <text evidence="1 7">Belongs to the MinC family.</text>
</comment>
<dbReference type="HAMAP" id="MF_00267">
    <property type="entry name" value="MinC"/>
    <property type="match status" value="1"/>
</dbReference>
<evidence type="ECO:0000259" key="9">
    <source>
        <dbReference type="Pfam" id="PF05209"/>
    </source>
</evidence>
<evidence type="ECO:0000256" key="1">
    <source>
        <dbReference type="ARBA" id="ARBA00006291"/>
    </source>
</evidence>
<dbReference type="InterPro" id="IPR007874">
    <property type="entry name" value="MinC_N"/>
</dbReference>
<dbReference type="Gene3D" id="2.160.20.70">
    <property type="match status" value="1"/>
</dbReference>
<organism evidence="10 11">
    <name type="scientific">Candidatus Mediterraneibacter caccavium</name>
    <dbReference type="NCBI Taxonomy" id="2838661"/>
    <lineage>
        <taxon>Bacteria</taxon>
        <taxon>Bacillati</taxon>
        <taxon>Bacillota</taxon>
        <taxon>Clostridia</taxon>
        <taxon>Lachnospirales</taxon>
        <taxon>Lachnospiraceae</taxon>
        <taxon>Mediterraneibacter</taxon>
    </lineage>
</organism>